<dbReference type="AlphaFoldDB" id="A0A0E0GBS2"/>
<proteinExistence type="predicted"/>
<feature type="region of interest" description="Disordered" evidence="1">
    <location>
        <begin position="1"/>
        <end position="144"/>
    </location>
</feature>
<feature type="compositionally biased region" description="Basic and acidic residues" evidence="1">
    <location>
        <begin position="56"/>
        <end position="79"/>
    </location>
</feature>
<evidence type="ECO:0000313" key="2">
    <source>
        <dbReference type="EnsemblPlants" id="ONIVA02G31970.1"/>
    </source>
</evidence>
<organism evidence="2">
    <name type="scientific">Oryza nivara</name>
    <name type="common">Indian wild rice</name>
    <name type="synonym">Oryza sativa f. spontanea</name>
    <dbReference type="NCBI Taxonomy" id="4536"/>
    <lineage>
        <taxon>Eukaryota</taxon>
        <taxon>Viridiplantae</taxon>
        <taxon>Streptophyta</taxon>
        <taxon>Embryophyta</taxon>
        <taxon>Tracheophyta</taxon>
        <taxon>Spermatophyta</taxon>
        <taxon>Magnoliopsida</taxon>
        <taxon>Liliopsida</taxon>
        <taxon>Poales</taxon>
        <taxon>Poaceae</taxon>
        <taxon>BOP clade</taxon>
        <taxon>Oryzoideae</taxon>
        <taxon>Oryzeae</taxon>
        <taxon>Oryzinae</taxon>
        <taxon>Oryza</taxon>
    </lineage>
</organism>
<reference evidence="2" key="2">
    <citation type="submission" date="2018-04" db="EMBL/GenBank/DDBJ databases">
        <title>OnivRS2 (Oryza nivara Reference Sequence Version 2).</title>
        <authorList>
            <person name="Zhang J."/>
            <person name="Kudrna D."/>
            <person name="Lee S."/>
            <person name="Talag J."/>
            <person name="Rajasekar S."/>
            <person name="Welchert J."/>
            <person name="Hsing Y.-I."/>
            <person name="Wing R.A."/>
        </authorList>
    </citation>
    <scope>NUCLEOTIDE SEQUENCE [LARGE SCALE GENOMIC DNA]</scope>
    <source>
        <strain evidence="2">SL10</strain>
    </source>
</reference>
<accession>A0A0E0GBS2</accession>
<sequence>MQNLTQTELLAKEKKDEKNRKLREWRAKRKAQSNSVDGGGASATVMQNLTHAQLLAKEKREKSRKQREWHEKSAKRKAESNNVPDEVTSYRTIHTPTSCHSQVTESQKVNHSEMLSIDKKSENEMSNIDKRREQKTKYQREWRA</sequence>
<name>A0A0E0GBS2_ORYNI</name>
<feature type="compositionally biased region" description="Polar residues" evidence="1">
    <location>
        <begin position="89"/>
        <end position="107"/>
    </location>
</feature>
<dbReference type="EnsemblPlants" id="ONIVA02G31970.1">
    <property type="protein sequence ID" value="ONIVA02G31970.1"/>
    <property type="gene ID" value="ONIVA02G31970"/>
</dbReference>
<dbReference type="Gramene" id="ONIVA02G31970.1">
    <property type="protein sequence ID" value="ONIVA02G31970.1"/>
    <property type="gene ID" value="ONIVA02G31970"/>
</dbReference>
<protein>
    <submittedName>
        <fullName evidence="2">Uncharacterized protein</fullName>
    </submittedName>
</protein>
<dbReference type="Proteomes" id="UP000006591">
    <property type="component" value="Chromosome 2"/>
</dbReference>
<feature type="compositionally biased region" description="Basic and acidic residues" evidence="1">
    <location>
        <begin position="10"/>
        <end position="25"/>
    </location>
</feature>
<feature type="compositionally biased region" description="Basic and acidic residues" evidence="1">
    <location>
        <begin position="108"/>
        <end position="144"/>
    </location>
</feature>
<reference evidence="2" key="1">
    <citation type="submission" date="2015-04" db="UniProtKB">
        <authorList>
            <consortium name="EnsemblPlants"/>
        </authorList>
    </citation>
    <scope>IDENTIFICATION</scope>
    <source>
        <strain evidence="2">SL10</strain>
    </source>
</reference>
<evidence type="ECO:0000313" key="3">
    <source>
        <dbReference type="Proteomes" id="UP000006591"/>
    </source>
</evidence>
<evidence type="ECO:0000256" key="1">
    <source>
        <dbReference type="SAM" id="MobiDB-lite"/>
    </source>
</evidence>
<keyword evidence="3" id="KW-1185">Reference proteome</keyword>
<dbReference type="HOGENOM" id="CLU_1799555_0_0_1"/>